<evidence type="ECO:0000256" key="1">
    <source>
        <dbReference type="ARBA" id="ARBA00007692"/>
    </source>
</evidence>
<dbReference type="EMBL" id="JAKUCV010002262">
    <property type="protein sequence ID" value="KAJ4843330.1"/>
    <property type="molecule type" value="Genomic_DNA"/>
</dbReference>
<dbReference type="GO" id="GO:0003676">
    <property type="term" value="F:nucleic acid binding"/>
    <property type="evidence" value="ECO:0007669"/>
    <property type="project" value="InterPro"/>
</dbReference>
<keyword evidence="2" id="KW-0805">Transcription regulation</keyword>
<keyword evidence="2" id="KW-0806">Transcription termination</keyword>
<proteinExistence type="inferred from homology"/>
<sequence length="429" mass="48804">FPGLSLALNGGTSETLTSRSNDGFVHKAILLILVSAYPHIVEIDMKSKLGHLIKLCSEVSDSRSFQWFLKNPQKAAPLFSFTAIAARYSTECQAQVGDVLGKKVIEQVKTSEEILRNFGCNEDEIAKLFERRPSLLNPNREQLQSKLSLLKELGISAADLVKIITCRPRFLSCRIHNCFEERLEFFMTLFKSKEMLQKAIIRNPSLLTYDLHNKIKPAVLLYERMGVSRENLVPMLLSRPTLIPRTSFDHEKLEYIRKTGVSKDSKMYKHIVTVIGISRTETIQEKLANLEKFGLSDDEIWGLLGRSPLLLTLSVDKVQRNMTFIVGTIKLPANVILKHPFLLYCNLEALLKPRALLAGKIEDMGLSPKIKGPLLLRAMRMREKRFLKVFISCHPADIAEELKEFYENAKCLKRLAADSRKTLRKGFPF</sequence>
<keyword evidence="5" id="KW-1185">Reference proteome</keyword>
<dbReference type="PANTHER" id="PTHR13068">
    <property type="entry name" value="CGI-12 PROTEIN-RELATED"/>
    <property type="match status" value="1"/>
</dbReference>
<gene>
    <name evidence="4" type="ORF">Tsubulata_026703</name>
</gene>
<dbReference type="Proteomes" id="UP001141552">
    <property type="component" value="Unassembled WGS sequence"/>
</dbReference>
<reference evidence="4" key="2">
    <citation type="journal article" date="2023" name="Plants (Basel)">
        <title>Annotation of the Turnera subulata (Passifloraceae) Draft Genome Reveals the S-Locus Evolved after the Divergence of Turneroideae from Passifloroideae in a Stepwise Manner.</title>
        <authorList>
            <person name="Henning P.M."/>
            <person name="Roalson E.H."/>
            <person name="Mir W."/>
            <person name="McCubbin A.G."/>
            <person name="Shore J.S."/>
        </authorList>
    </citation>
    <scope>NUCLEOTIDE SEQUENCE</scope>
    <source>
        <strain evidence="4">F60SS</strain>
    </source>
</reference>
<dbReference type="Pfam" id="PF02536">
    <property type="entry name" value="mTERF"/>
    <property type="match status" value="1"/>
</dbReference>
<dbReference type="PANTHER" id="PTHR13068:SF223">
    <property type="entry name" value="MITOCHONDRIAL TRANSCRIPTION TERMINATION FACTOR FAMILY PROTEIN"/>
    <property type="match status" value="1"/>
</dbReference>
<evidence type="ECO:0000313" key="4">
    <source>
        <dbReference type="EMBL" id="KAJ4843330.1"/>
    </source>
</evidence>
<dbReference type="SMART" id="SM00733">
    <property type="entry name" value="Mterf"/>
    <property type="match status" value="6"/>
</dbReference>
<dbReference type="InterPro" id="IPR003690">
    <property type="entry name" value="MTERF"/>
</dbReference>
<keyword evidence="2" id="KW-0804">Transcription</keyword>
<name>A0A9Q0JJT5_9ROSI</name>
<evidence type="ECO:0000313" key="5">
    <source>
        <dbReference type="Proteomes" id="UP001141552"/>
    </source>
</evidence>
<dbReference type="InterPro" id="IPR038538">
    <property type="entry name" value="MTERF_sf"/>
</dbReference>
<evidence type="ECO:0000256" key="3">
    <source>
        <dbReference type="ARBA" id="ARBA00022946"/>
    </source>
</evidence>
<protein>
    <submittedName>
        <fullName evidence="4">Uncharacterized protein</fullName>
    </submittedName>
</protein>
<accession>A0A9Q0JJT5</accession>
<dbReference type="OrthoDB" id="637682at2759"/>
<dbReference type="AlphaFoldDB" id="A0A9Q0JJT5"/>
<dbReference type="GO" id="GO:0006353">
    <property type="term" value="P:DNA-templated transcription termination"/>
    <property type="evidence" value="ECO:0007669"/>
    <property type="project" value="UniProtKB-KW"/>
</dbReference>
<feature type="non-terminal residue" evidence="4">
    <location>
        <position position="1"/>
    </location>
</feature>
<comment type="similarity">
    <text evidence="1">Belongs to the mTERF family.</text>
</comment>
<evidence type="ECO:0000256" key="2">
    <source>
        <dbReference type="ARBA" id="ARBA00022472"/>
    </source>
</evidence>
<comment type="caution">
    <text evidence="4">The sequence shown here is derived from an EMBL/GenBank/DDBJ whole genome shotgun (WGS) entry which is preliminary data.</text>
</comment>
<organism evidence="4 5">
    <name type="scientific">Turnera subulata</name>
    <dbReference type="NCBI Taxonomy" id="218843"/>
    <lineage>
        <taxon>Eukaryota</taxon>
        <taxon>Viridiplantae</taxon>
        <taxon>Streptophyta</taxon>
        <taxon>Embryophyta</taxon>
        <taxon>Tracheophyta</taxon>
        <taxon>Spermatophyta</taxon>
        <taxon>Magnoliopsida</taxon>
        <taxon>eudicotyledons</taxon>
        <taxon>Gunneridae</taxon>
        <taxon>Pentapetalae</taxon>
        <taxon>rosids</taxon>
        <taxon>fabids</taxon>
        <taxon>Malpighiales</taxon>
        <taxon>Passifloraceae</taxon>
        <taxon>Turnera</taxon>
    </lineage>
</organism>
<keyword evidence="3" id="KW-0809">Transit peptide</keyword>
<reference evidence="4" key="1">
    <citation type="submission" date="2022-02" db="EMBL/GenBank/DDBJ databases">
        <authorList>
            <person name="Henning P.M."/>
            <person name="McCubbin A.G."/>
            <person name="Shore J.S."/>
        </authorList>
    </citation>
    <scope>NUCLEOTIDE SEQUENCE</scope>
    <source>
        <strain evidence="4">F60SS</strain>
        <tissue evidence="4">Leaves</tissue>
    </source>
</reference>
<dbReference type="Gene3D" id="1.25.70.10">
    <property type="entry name" value="Transcription termination factor 3, mitochondrial"/>
    <property type="match status" value="1"/>
</dbReference>
<dbReference type="FunFam" id="1.25.70.10:FF:000026">
    <property type="entry name" value="Mitochondrial transcription termination factor family protein"/>
    <property type="match status" value="1"/>
</dbReference>